<evidence type="ECO:0000313" key="1">
    <source>
        <dbReference type="EMBL" id="CEJ87346.1"/>
    </source>
</evidence>
<dbReference type="PANTHER" id="PTHR34846:SF5">
    <property type="entry name" value="CARBOXYMUCONOLACTONE DECARBOXYLASE-LIKE DOMAIN-CONTAINING PROTEIN"/>
    <property type="match status" value="1"/>
</dbReference>
<evidence type="ECO:0008006" key="3">
    <source>
        <dbReference type="Google" id="ProtNLM"/>
    </source>
</evidence>
<gene>
    <name evidence="1" type="ORF">VHEMI04387</name>
</gene>
<name>A0A0A1TG52_9HYPO</name>
<dbReference type="PANTHER" id="PTHR34846">
    <property type="entry name" value="4-CARBOXYMUCONOLACTONE DECARBOXYLASE FAMILY PROTEIN (AFU_ORTHOLOGUE AFUA_6G11590)"/>
    <property type="match status" value="1"/>
</dbReference>
<dbReference type="Gene3D" id="1.20.1290.10">
    <property type="entry name" value="AhpD-like"/>
    <property type="match status" value="1"/>
</dbReference>
<keyword evidence="2" id="KW-1185">Reference proteome</keyword>
<protein>
    <recommendedName>
        <fullName evidence="3">Carboxymuconolactone decarboxylase-like domain-containing protein</fullName>
    </recommendedName>
</protein>
<dbReference type="InterPro" id="IPR029032">
    <property type="entry name" value="AhpD-like"/>
</dbReference>
<proteinExistence type="predicted"/>
<dbReference type="SUPFAM" id="SSF69118">
    <property type="entry name" value="AhpD-like"/>
    <property type="match status" value="1"/>
</dbReference>
<dbReference type="OrthoDB" id="9998495at2759"/>
<dbReference type="STRING" id="1531966.A0A0A1TG52"/>
<organism evidence="1 2">
    <name type="scientific">[Torrubiella] hemipterigena</name>
    <dbReference type="NCBI Taxonomy" id="1531966"/>
    <lineage>
        <taxon>Eukaryota</taxon>
        <taxon>Fungi</taxon>
        <taxon>Dikarya</taxon>
        <taxon>Ascomycota</taxon>
        <taxon>Pezizomycotina</taxon>
        <taxon>Sordariomycetes</taxon>
        <taxon>Hypocreomycetidae</taxon>
        <taxon>Hypocreales</taxon>
        <taxon>Clavicipitaceae</taxon>
        <taxon>Clavicipitaceae incertae sedis</taxon>
        <taxon>'Torrubiella' clade</taxon>
    </lineage>
</organism>
<dbReference type="HOGENOM" id="CLU_082760_2_4_1"/>
<accession>A0A0A1TG52</accession>
<sequence length="213" mass="24038">MAILSASFNIHDIIFHCSEHRETVQPGRTTTMGRLPYPKFHSELDSPKHETLNVFKILSYSPSTVNHWINIGHAHFKSLSLTKRDRELAIFLSTAKFKSTYEWTHHLAGASRVGITKSQLVELEAAGSSTQYFGSRKFRAEAGFSGRDVLLLSLVEAIIEHPHVSDDLWANAKKVFSEREIVELISIQGFYYTLSRLTTVVDIDLDAHAKAKL</sequence>
<evidence type="ECO:0000313" key="2">
    <source>
        <dbReference type="Proteomes" id="UP000039046"/>
    </source>
</evidence>
<dbReference type="AlphaFoldDB" id="A0A0A1TG52"/>
<reference evidence="1 2" key="1">
    <citation type="journal article" date="2015" name="Genome Announc.">
        <title>Draft Genome Sequence and Gene Annotation of the Entomopathogenic Fungus Verticillium hemipterigenum.</title>
        <authorList>
            <person name="Horn F."/>
            <person name="Habel A."/>
            <person name="Scharf D.H."/>
            <person name="Dworschak J."/>
            <person name="Brakhage A.A."/>
            <person name="Guthke R."/>
            <person name="Hertweck C."/>
            <person name="Linde J."/>
        </authorList>
    </citation>
    <scope>NUCLEOTIDE SEQUENCE [LARGE SCALE GENOMIC DNA]</scope>
</reference>
<dbReference type="EMBL" id="CDHN01000002">
    <property type="protein sequence ID" value="CEJ87346.1"/>
    <property type="molecule type" value="Genomic_DNA"/>
</dbReference>
<dbReference type="Proteomes" id="UP000039046">
    <property type="component" value="Unassembled WGS sequence"/>
</dbReference>